<dbReference type="AlphaFoldDB" id="A0A0M8K8E8"/>
<proteinExistence type="predicted"/>
<evidence type="ECO:0000313" key="1">
    <source>
        <dbReference type="EMBL" id="GAP63933.1"/>
    </source>
</evidence>
<sequence length="44" mass="5187">MCSPVFGICSIVSAWYVVQRANQNDFGEKMFYAHWLHFNAPQRH</sequence>
<dbReference type="EMBL" id="BBZA01000211">
    <property type="protein sequence ID" value="GAP63933.1"/>
    <property type="molecule type" value="Genomic_DNA"/>
</dbReference>
<name>A0A0M8K8E8_9CHLR</name>
<dbReference type="Proteomes" id="UP000037784">
    <property type="component" value="Unassembled WGS sequence"/>
</dbReference>
<evidence type="ECO:0000313" key="2">
    <source>
        <dbReference type="Proteomes" id="UP000037784"/>
    </source>
</evidence>
<organism evidence="1 2">
    <name type="scientific">Ardenticatena maritima</name>
    <dbReference type="NCBI Taxonomy" id="872965"/>
    <lineage>
        <taxon>Bacteria</taxon>
        <taxon>Bacillati</taxon>
        <taxon>Chloroflexota</taxon>
        <taxon>Ardenticatenia</taxon>
        <taxon>Ardenticatenales</taxon>
        <taxon>Ardenticatenaceae</taxon>
        <taxon>Ardenticatena</taxon>
    </lineage>
</organism>
<gene>
    <name evidence="1" type="ORF">ARMA_2357</name>
</gene>
<protein>
    <submittedName>
        <fullName evidence="1">Uncharacterized protein</fullName>
    </submittedName>
</protein>
<accession>A0A0M8K8E8</accession>
<reference evidence="2" key="2">
    <citation type="submission" date="2015-08" db="EMBL/GenBank/DDBJ databases">
        <title>Draft Genome Sequence of a Heterotrophic Facultative Anaerobic Bacterium Ardenticatena maritima Strain 110S.</title>
        <authorList>
            <person name="Kawaichi S."/>
            <person name="Yoshida T."/>
            <person name="Sako Y."/>
            <person name="Nakamura R."/>
        </authorList>
    </citation>
    <scope>NUCLEOTIDE SEQUENCE [LARGE SCALE GENOMIC DNA]</scope>
    <source>
        <strain evidence="2">110S</strain>
    </source>
</reference>
<keyword evidence="2" id="KW-1185">Reference proteome</keyword>
<reference evidence="1 2" key="1">
    <citation type="journal article" date="2015" name="Genome Announc.">
        <title>Draft Genome Sequence of a Heterotrophic Facultative Anaerobic Thermophilic Bacterium, Ardenticatena maritima Strain 110ST.</title>
        <authorList>
            <person name="Kawaichi S."/>
            <person name="Yoshida T."/>
            <person name="Sako Y."/>
            <person name="Nakamura R."/>
        </authorList>
    </citation>
    <scope>NUCLEOTIDE SEQUENCE [LARGE SCALE GENOMIC DNA]</scope>
    <source>
        <strain evidence="1 2">110S</strain>
    </source>
</reference>
<dbReference type="InParanoid" id="A0A0M8K8E8"/>
<comment type="caution">
    <text evidence="1">The sequence shown here is derived from an EMBL/GenBank/DDBJ whole genome shotgun (WGS) entry which is preliminary data.</text>
</comment>